<dbReference type="PROSITE" id="PS00629">
    <property type="entry name" value="IMP_1"/>
    <property type="match status" value="1"/>
</dbReference>
<evidence type="ECO:0000313" key="8">
    <source>
        <dbReference type="Proteomes" id="UP001428774"/>
    </source>
</evidence>
<proteinExistence type="inferred from homology"/>
<dbReference type="PANTHER" id="PTHR43200">
    <property type="entry name" value="PHOSPHATASE"/>
    <property type="match status" value="1"/>
</dbReference>
<keyword evidence="3 6" id="KW-0479">Metal-binding</keyword>
<dbReference type="EMBL" id="JBDNCH010000004">
    <property type="protein sequence ID" value="MEN9063077.1"/>
    <property type="molecule type" value="Genomic_DNA"/>
</dbReference>
<comment type="cofactor">
    <cofactor evidence="1 6">
        <name>Mg(2+)</name>
        <dbReference type="ChEBI" id="CHEBI:18420"/>
    </cofactor>
</comment>
<gene>
    <name evidence="7" type="ORF">ABFB10_20935</name>
</gene>
<comment type="similarity">
    <text evidence="2">Belongs to the inositol monophosphatase superfamily.</text>
</comment>
<reference evidence="7 8" key="1">
    <citation type="submission" date="2024-05" db="EMBL/GenBank/DDBJ databases">
        <title>Genome sequence of Ponticoccus litoralis KCCM 90028.</title>
        <authorList>
            <person name="Kim J.M."/>
            <person name="Lee J.K."/>
            <person name="Choi B.J."/>
            <person name="Bayburt H."/>
            <person name="Baek J.H."/>
            <person name="Jeon C.O."/>
        </authorList>
    </citation>
    <scope>NUCLEOTIDE SEQUENCE [LARGE SCALE GENOMIC DNA]</scope>
    <source>
        <strain evidence="7 8">KCCM 90028</strain>
    </source>
</reference>
<accession>A0AAW9ST98</accession>
<dbReference type="PRINTS" id="PR00377">
    <property type="entry name" value="IMPHPHTASES"/>
</dbReference>
<dbReference type="InterPro" id="IPR000760">
    <property type="entry name" value="Inositol_monophosphatase-like"/>
</dbReference>
<feature type="binding site" evidence="6">
    <location>
        <position position="113"/>
    </location>
    <ligand>
        <name>Mg(2+)</name>
        <dbReference type="ChEBI" id="CHEBI:18420"/>
        <label>1</label>
        <note>catalytic</note>
    </ligand>
</feature>
<dbReference type="RefSeq" id="WP_347168184.1">
    <property type="nucleotide sequence ID" value="NZ_JBDNCH010000004.1"/>
</dbReference>
<dbReference type="AlphaFoldDB" id="A0AAW9ST98"/>
<evidence type="ECO:0000256" key="6">
    <source>
        <dbReference type="PIRSR" id="PIRSR600760-2"/>
    </source>
</evidence>
<dbReference type="Proteomes" id="UP001428774">
    <property type="component" value="Unassembled WGS sequence"/>
</dbReference>
<evidence type="ECO:0000256" key="5">
    <source>
        <dbReference type="ARBA" id="ARBA00022842"/>
    </source>
</evidence>
<dbReference type="InterPro" id="IPR020583">
    <property type="entry name" value="Inositol_monoP_metal-BS"/>
</dbReference>
<dbReference type="PANTHER" id="PTHR43200:SF6">
    <property type="entry name" value="3'(2'),5'-BISPHOSPHATE NUCLEOTIDASE"/>
    <property type="match status" value="1"/>
</dbReference>
<keyword evidence="8" id="KW-1185">Reference proteome</keyword>
<feature type="binding site" evidence="6">
    <location>
        <position position="112"/>
    </location>
    <ligand>
        <name>Mg(2+)</name>
        <dbReference type="ChEBI" id="CHEBI:18420"/>
        <label>1</label>
        <note>catalytic</note>
    </ligand>
</feature>
<sequence>MTALSPYLSFRRYFLKVCRFFNHRGTMGDSEKLMAAALNLADSAFDLAAKAWSGDLDVTYKPDGSSLTKADLTIEALWREKIRQQFPSHGILGEEYGSETGSSAFTWVLDPIDGTRQFGTGLLNFASLISLCRDGEPVLGIIDLPMPGARYVAAEGKGTMFAGRAVRSSACSDIAEAVISLANPDSFRGASSEGYDNLRSAGRVRVFDGGAAAYGALTRGLIDVCLNGDDLDAYDICALCPVVQEAGGVITDWNGQPLSLASSGAIIASASPALHPKVLDLLRLSG</sequence>
<evidence type="ECO:0000256" key="3">
    <source>
        <dbReference type="ARBA" id="ARBA00022723"/>
    </source>
</evidence>
<feature type="binding site" evidence="6">
    <location>
        <position position="110"/>
    </location>
    <ligand>
        <name>Mg(2+)</name>
        <dbReference type="ChEBI" id="CHEBI:18420"/>
        <label>1</label>
        <note>catalytic</note>
    </ligand>
</feature>
<keyword evidence="5 6" id="KW-0460">Magnesium</keyword>
<dbReference type="GO" id="GO:0016791">
    <property type="term" value="F:phosphatase activity"/>
    <property type="evidence" value="ECO:0007669"/>
    <property type="project" value="UniProtKB-ARBA"/>
</dbReference>
<protein>
    <submittedName>
        <fullName evidence="7">Inositol monophosphatase family protein</fullName>
    </submittedName>
</protein>
<dbReference type="InterPro" id="IPR051090">
    <property type="entry name" value="Inositol_monoP_superfamily"/>
</dbReference>
<dbReference type="SUPFAM" id="SSF56655">
    <property type="entry name" value="Carbohydrate phosphatase"/>
    <property type="match status" value="1"/>
</dbReference>
<feature type="binding site" evidence="6">
    <location>
        <position position="235"/>
    </location>
    <ligand>
        <name>Mg(2+)</name>
        <dbReference type="ChEBI" id="CHEBI:18420"/>
        <label>1</label>
        <note>catalytic</note>
    </ligand>
</feature>
<evidence type="ECO:0000256" key="1">
    <source>
        <dbReference type="ARBA" id="ARBA00001946"/>
    </source>
</evidence>
<keyword evidence="4" id="KW-0378">Hydrolase</keyword>
<dbReference type="Gene3D" id="3.30.540.10">
    <property type="entry name" value="Fructose-1,6-Bisphosphatase, subunit A, domain 1"/>
    <property type="match status" value="1"/>
</dbReference>
<evidence type="ECO:0000313" key="7">
    <source>
        <dbReference type="EMBL" id="MEN9063077.1"/>
    </source>
</evidence>
<evidence type="ECO:0000256" key="4">
    <source>
        <dbReference type="ARBA" id="ARBA00022801"/>
    </source>
</evidence>
<evidence type="ECO:0000256" key="2">
    <source>
        <dbReference type="ARBA" id="ARBA00009759"/>
    </source>
</evidence>
<feature type="binding site" evidence="6">
    <location>
        <position position="94"/>
    </location>
    <ligand>
        <name>Mg(2+)</name>
        <dbReference type="ChEBI" id="CHEBI:18420"/>
        <label>1</label>
        <note>catalytic</note>
    </ligand>
</feature>
<organism evidence="7 8">
    <name type="scientific">Ponticoccus litoralis</name>
    <dbReference type="NCBI Taxonomy" id="422297"/>
    <lineage>
        <taxon>Bacteria</taxon>
        <taxon>Pseudomonadati</taxon>
        <taxon>Pseudomonadota</taxon>
        <taxon>Alphaproteobacteria</taxon>
        <taxon>Rhodobacterales</taxon>
        <taxon>Roseobacteraceae</taxon>
        <taxon>Ponticoccus</taxon>
    </lineage>
</organism>
<dbReference type="Gene3D" id="3.40.190.80">
    <property type="match status" value="1"/>
</dbReference>
<dbReference type="GO" id="GO:0046872">
    <property type="term" value="F:metal ion binding"/>
    <property type="evidence" value="ECO:0007669"/>
    <property type="project" value="UniProtKB-KW"/>
</dbReference>
<comment type="caution">
    <text evidence="7">The sequence shown here is derived from an EMBL/GenBank/DDBJ whole genome shotgun (WGS) entry which is preliminary data.</text>
</comment>
<name>A0AAW9ST98_9RHOB</name>
<dbReference type="Pfam" id="PF00459">
    <property type="entry name" value="Inositol_P"/>
    <property type="match status" value="1"/>
</dbReference>
<dbReference type="GO" id="GO:0000105">
    <property type="term" value="P:L-histidine biosynthetic process"/>
    <property type="evidence" value="ECO:0007669"/>
    <property type="project" value="TreeGrafter"/>
</dbReference>